<evidence type="ECO:0000313" key="3">
    <source>
        <dbReference type="Proteomes" id="UP001370348"/>
    </source>
</evidence>
<dbReference type="RefSeq" id="WP_394824101.1">
    <property type="nucleotide sequence ID" value="NZ_CP089984.1"/>
</dbReference>
<dbReference type="Pfam" id="PF14238">
    <property type="entry name" value="DUF4340"/>
    <property type="match status" value="1"/>
</dbReference>
<evidence type="ECO:0000259" key="1">
    <source>
        <dbReference type="Pfam" id="PF14238"/>
    </source>
</evidence>
<organism evidence="2 3">
    <name type="scientific">Pendulispora albinea</name>
    <dbReference type="NCBI Taxonomy" id="2741071"/>
    <lineage>
        <taxon>Bacteria</taxon>
        <taxon>Pseudomonadati</taxon>
        <taxon>Myxococcota</taxon>
        <taxon>Myxococcia</taxon>
        <taxon>Myxococcales</taxon>
        <taxon>Sorangiineae</taxon>
        <taxon>Pendulisporaceae</taxon>
        <taxon>Pendulispora</taxon>
    </lineage>
</organism>
<evidence type="ECO:0000313" key="2">
    <source>
        <dbReference type="EMBL" id="WXB14481.1"/>
    </source>
</evidence>
<name>A0ABZ2LU85_9BACT</name>
<accession>A0ABZ2LU85</accession>
<proteinExistence type="predicted"/>
<reference evidence="2 3" key="1">
    <citation type="submission" date="2021-12" db="EMBL/GenBank/DDBJ databases">
        <title>Discovery of the Pendulisporaceae a myxobacterial family with distinct sporulation behavior and unique specialized metabolism.</title>
        <authorList>
            <person name="Garcia R."/>
            <person name="Popoff A."/>
            <person name="Bader C.D."/>
            <person name="Loehr J."/>
            <person name="Walesch S."/>
            <person name="Walt C."/>
            <person name="Boldt J."/>
            <person name="Bunk B."/>
            <person name="Haeckl F.J.F.P.J."/>
            <person name="Gunesch A.P."/>
            <person name="Birkelbach J."/>
            <person name="Nuebel U."/>
            <person name="Pietschmann T."/>
            <person name="Bach T."/>
            <person name="Mueller R."/>
        </authorList>
    </citation>
    <scope>NUCLEOTIDE SEQUENCE [LARGE SCALE GENOMIC DNA]</scope>
    <source>
        <strain evidence="2 3">MSr11954</strain>
    </source>
</reference>
<dbReference type="InterPro" id="IPR025641">
    <property type="entry name" value="DUF4340"/>
</dbReference>
<protein>
    <submittedName>
        <fullName evidence="2">DUF4340 domain-containing protein</fullName>
    </submittedName>
</protein>
<dbReference type="EMBL" id="CP089984">
    <property type="protein sequence ID" value="WXB14481.1"/>
    <property type="molecule type" value="Genomic_DNA"/>
</dbReference>
<gene>
    <name evidence="2" type="ORF">LZC94_42485</name>
</gene>
<dbReference type="Proteomes" id="UP001370348">
    <property type="component" value="Chromosome"/>
</dbReference>
<sequence>MTGTQKIGIGVAVLAVLGYAVYAQSQKDQSLGAVSKEKSSELPDIKGSDDLDKVVITNADKGEVVLEKKGDKWELTKPVAFPANQANVKSLLDNLKELKTTDVIEANASEDIKKSYQLDPAHAVHVVAYKGADKKVDDVFGKSGGRGQMVMVGDKPAVYSASGYSSYLYAREVKGWRDTEILKFDDANVISFVVEKTNELSAGSTADAGAPKKTAGTLSFTKGGDAKGDKWAGTWNGQAIARFDEEKVKDALRIFKALNADDFGDGKGPDVTGLDKPQATVTITLKDNAGKYVLKVGKTSTGSERYASKDGSDTVYVLPSAASEWITSDISKFQQPVDAGAPKDSKQAK</sequence>
<keyword evidence="3" id="KW-1185">Reference proteome</keyword>
<feature type="domain" description="DUF4340" evidence="1">
    <location>
        <begin position="73"/>
        <end position="277"/>
    </location>
</feature>